<dbReference type="EMBL" id="JNBR01000582">
    <property type="protein sequence ID" value="OQR90754.1"/>
    <property type="molecule type" value="Genomic_DNA"/>
</dbReference>
<keyword evidence="2" id="KW-1185">Reference proteome</keyword>
<protein>
    <submittedName>
        <fullName evidence="1">Uncharacterized protein</fullName>
    </submittedName>
</protein>
<comment type="caution">
    <text evidence="1">The sequence shown here is derived from an EMBL/GenBank/DDBJ whole genome shotgun (WGS) entry which is preliminary data.</text>
</comment>
<accession>A0A1V9YY66</accession>
<evidence type="ECO:0000313" key="1">
    <source>
        <dbReference type="EMBL" id="OQR90754.1"/>
    </source>
</evidence>
<dbReference type="AlphaFoldDB" id="A0A1V9YY66"/>
<dbReference type="Proteomes" id="UP000243579">
    <property type="component" value="Unassembled WGS sequence"/>
</dbReference>
<name>A0A1V9YY66_ACHHY</name>
<gene>
    <name evidence="1" type="ORF">ACHHYP_05265</name>
</gene>
<evidence type="ECO:0000313" key="2">
    <source>
        <dbReference type="Proteomes" id="UP000243579"/>
    </source>
</evidence>
<organism evidence="1 2">
    <name type="scientific">Achlya hypogyna</name>
    <name type="common">Oomycete</name>
    <name type="synonym">Protoachlya hypogyna</name>
    <dbReference type="NCBI Taxonomy" id="1202772"/>
    <lineage>
        <taxon>Eukaryota</taxon>
        <taxon>Sar</taxon>
        <taxon>Stramenopiles</taxon>
        <taxon>Oomycota</taxon>
        <taxon>Saprolegniomycetes</taxon>
        <taxon>Saprolegniales</taxon>
        <taxon>Achlyaceae</taxon>
        <taxon>Achlya</taxon>
    </lineage>
</organism>
<reference evidence="1 2" key="1">
    <citation type="journal article" date="2014" name="Genome Biol. Evol.">
        <title>The secreted proteins of Achlya hypogyna and Thraustotheca clavata identify the ancestral oomycete secretome and reveal gene acquisitions by horizontal gene transfer.</title>
        <authorList>
            <person name="Misner I."/>
            <person name="Blouin N."/>
            <person name="Leonard G."/>
            <person name="Richards T.A."/>
            <person name="Lane C.E."/>
        </authorList>
    </citation>
    <scope>NUCLEOTIDE SEQUENCE [LARGE SCALE GENOMIC DNA]</scope>
    <source>
        <strain evidence="1 2">ATCC 48635</strain>
    </source>
</reference>
<dbReference type="OrthoDB" id="77738at2759"/>
<proteinExistence type="predicted"/>
<sequence>MAPILVAPHATLKGVACTQRKTGKSAWRPPPPVAATYAYSGIVEHPTSDSTLPLQCVVPLVLALLLWSGCHCFYDAADLIHVSVLAASLAGLAAIKVNTSALPSKQALDMREIVVVNNPDVAQPTSLPLIDSEDETDAFGRRTYSTQSTIDSDADDDDCFRYSVASTVAVEDDEEADLSYLDLHITGDLDTLPPVDLEASLPPVAEEAELVTPAPKTAKRKLPPATRASKFRAVVLTPPPRPARKLQSPALQRMLDEVNAMQEESERLMANMAALGVHGPCTMNERLRRWSVTTARPTPPL</sequence>